<dbReference type="OrthoDB" id="631431at2"/>
<dbReference type="Proteomes" id="UP000247345">
    <property type="component" value="Unassembled WGS sequence"/>
</dbReference>
<keyword evidence="1" id="KW-1133">Transmembrane helix</keyword>
<organism evidence="2 3">
    <name type="scientific">Polaribacter butkevichii</name>
    <dbReference type="NCBI Taxonomy" id="218490"/>
    <lineage>
        <taxon>Bacteria</taxon>
        <taxon>Pseudomonadati</taxon>
        <taxon>Bacteroidota</taxon>
        <taxon>Flavobacteriia</taxon>
        <taxon>Flavobacteriales</taxon>
        <taxon>Flavobacteriaceae</taxon>
    </lineage>
</organism>
<proteinExistence type="predicted"/>
<feature type="transmembrane region" description="Helical" evidence="1">
    <location>
        <begin position="12"/>
        <end position="31"/>
    </location>
</feature>
<comment type="caution">
    <text evidence="2">The sequence shown here is derived from an EMBL/GenBank/DDBJ whole genome shotgun (WGS) entry which is preliminary data.</text>
</comment>
<evidence type="ECO:0000256" key="1">
    <source>
        <dbReference type="SAM" id="Phobius"/>
    </source>
</evidence>
<evidence type="ECO:0000313" key="2">
    <source>
        <dbReference type="EMBL" id="PQJ73311.1"/>
    </source>
</evidence>
<dbReference type="RefSeq" id="WP_105048976.1">
    <property type="nucleotide sequence ID" value="NZ_CP150661.1"/>
</dbReference>
<dbReference type="EMBL" id="MSCK01000001">
    <property type="protein sequence ID" value="PQJ73311.1"/>
    <property type="molecule type" value="Genomic_DNA"/>
</dbReference>
<name>A0A2P6CEH6_9FLAO</name>
<keyword evidence="1" id="KW-0472">Membrane</keyword>
<keyword evidence="3" id="KW-1185">Reference proteome</keyword>
<sequence length="315" mass="36386">MKKFIFKVIVKIVIFISLIILLIGGAILFNFNHKEDYPAAIKNKYERLDSLKHTQKLIICGGSSSAYGINSALIQKNFHIPVVNTSLAMSLGSNFQLNLTKDYITKNDIVLYIPEYEFYYRNENGDDFLYTTFFYYPKIVKDFNASQKINLRNKITKLSIDFYIGAIRKLFKAKKTATSLQYNRASYNYMGDNISLVYNNDSKIKPQDKTRYQGLNGMKVSGNFITAIKKMNEFCIQKGARFIIAFPPIEKSQFDTGFLKDINIVKKETNIKFMGLPSDNVYTSDFFYDSSYHLNGKGRVIRTKKLIENLKKEIE</sequence>
<gene>
    <name evidence="2" type="ORF">BTO14_08575</name>
</gene>
<accession>A0A2P6CEH6</accession>
<keyword evidence="1" id="KW-0812">Transmembrane</keyword>
<dbReference type="AlphaFoldDB" id="A0A2P6CEH6"/>
<protein>
    <submittedName>
        <fullName evidence="2">Uncharacterized protein</fullName>
    </submittedName>
</protein>
<reference evidence="2 3" key="1">
    <citation type="submission" date="2016-12" db="EMBL/GenBank/DDBJ databases">
        <title>Trade-off between light-utilization and light-protection in marine flavobacteria.</title>
        <authorList>
            <person name="Kumagai Y."/>
            <person name="Yoshizawa S."/>
            <person name="Kogure K."/>
            <person name="Iwasaki W."/>
        </authorList>
    </citation>
    <scope>NUCLEOTIDE SEQUENCE [LARGE SCALE GENOMIC DNA]</scope>
    <source>
        <strain evidence="2 3">KCTC 12100</strain>
    </source>
</reference>
<evidence type="ECO:0000313" key="3">
    <source>
        <dbReference type="Proteomes" id="UP000247345"/>
    </source>
</evidence>